<dbReference type="InterPro" id="IPR010918">
    <property type="entry name" value="PurM-like_C_dom"/>
</dbReference>
<name>A0ABS6URT6_9PSEU</name>
<dbReference type="InterPro" id="IPR006283">
    <property type="entry name" value="ThiL-like"/>
</dbReference>
<reference evidence="3 4" key="1">
    <citation type="submission" date="2020-11" db="EMBL/GenBank/DDBJ databases">
        <title>Pseudonocardia abyssalis sp. nov. and Pseudonocardia oceani sp. nov., description and phylogenomic analysis of two novel actinomycetes isolated from the deep Southern Ocean.</title>
        <authorList>
            <person name="Parra J."/>
        </authorList>
    </citation>
    <scope>NUCLEOTIDE SEQUENCE [LARGE SCALE GENOMIC DNA]</scope>
    <source>
        <strain evidence="3 4">KRD-168</strain>
    </source>
</reference>
<keyword evidence="4" id="KW-1185">Reference proteome</keyword>
<gene>
    <name evidence="3" type="ORF">I4I81_09335</name>
</gene>
<dbReference type="EMBL" id="JADQDK010000001">
    <property type="protein sequence ID" value="MBW0134459.1"/>
    <property type="molecule type" value="Genomic_DNA"/>
</dbReference>
<feature type="domain" description="PurM-like C-terminal" evidence="2">
    <location>
        <begin position="200"/>
        <end position="304"/>
    </location>
</feature>
<dbReference type="RefSeq" id="WP_218604789.1">
    <property type="nucleotide sequence ID" value="NZ_JADQDJ010000260.1"/>
</dbReference>
<evidence type="ECO:0000259" key="1">
    <source>
        <dbReference type="Pfam" id="PF00586"/>
    </source>
</evidence>
<proteinExistence type="predicted"/>
<dbReference type="Pfam" id="PF00586">
    <property type="entry name" value="AIRS"/>
    <property type="match status" value="1"/>
</dbReference>
<dbReference type="InterPro" id="IPR016188">
    <property type="entry name" value="PurM-like_N"/>
</dbReference>
<evidence type="ECO:0000313" key="4">
    <source>
        <dbReference type="Proteomes" id="UP000694287"/>
    </source>
</evidence>
<comment type="caution">
    <text evidence="3">The sequence shown here is derived from an EMBL/GenBank/DDBJ whole genome shotgun (WGS) entry which is preliminary data.</text>
</comment>
<protein>
    <submittedName>
        <fullName evidence="3">Uncharacterized protein</fullName>
    </submittedName>
</protein>
<sequence length="325" mass="33289">MPRTDQDSLDALVAVLRSHPGMRGKAAIGLVSEVLGGSDIHNGDWLGGPGDDGAVVEAFGGSVVACGEAMWPPFVRADPFGAGFAAVLTNVNDLAAMGAVPLGIVDTIVADAGTARRALEGMRRACELLRVPVIGGHLTEHDGEPAISAFGVGAATHPLSVTRMDVGQELVAAYALDGTMRPDFPFFPAFEQRGSRCADDVRLLAEVAAAGSCVAAKDISMAGFAGSLAMLLEQGRFGVTVDLAALPVPDGVDLAAWLTCFPSFGFLLCAPDGRAAELTAAFDARGLHAAVLGTLDDTGHLALRLGDATATVFDVGREPVTGLAR</sequence>
<dbReference type="Pfam" id="PF02769">
    <property type="entry name" value="AIRS_C"/>
    <property type="match status" value="1"/>
</dbReference>
<dbReference type="PANTHER" id="PTHR30270">
    <property type="entry name" value="THIAMINE-MONOPHOSPHATE KINASE"/>
    <property type="match status" value="1"/>
</dbReference>
<evidence type="ECO:0000259" key="2">
    <source>
        <dbReference type="Pfam" id="PF02769"/>
    </source>
</evidence>
<dbReference type="Proteomes" id="UP000694287">
    <property type="component" value="Unassembled WGS sequence"/>
</dbReference>
<feature type="domain" description="PurM-like N-terminal" evidence="1">
    <location>
        <begin position="50"/>
        <end position="154"/>
    </location>
</feature>
<organism evidence="3 4">
    <name type="scientific">Pseudonocardia abyssalis</name>
    <dbReference type="NCBI Taxonomy" id="2792008"/>
    <lineage>
        <taxon>Bacteria</taxon>
        <taxon>Bacillati</taxon>
        <taxon>Actinomycetota</taxon>
        <taxon>Actinomycetes</taxon>
        <taxon>Pseudonocardiales</taxon>
        <taxon>Pseudonocardiaceae</taxon>
        <taxon>Pseudonocardia</taxon>
    </lineage>
</organism>
<evidence type="ECO:0000313" key="3">
    <source>
        <dbReference type="EMBL" id="MBW0134459.1"/>
    </source>
</evidence>
<dbReference type="PANTHER" id="PTHR30270:SF0">
    <property type="entry name" value="THIAMINE-MONOPHOSPHATE KINASE"/>
    <property type="match status" value="1"/>
</dbReference>
<accession>A0ABS6URT6</accession>